<organism evidence="3 4">
    <name type="scientific">Corynebacterium anserum</name>
    <dbReference type="NCBI Taxonomy" id="2684406"/>
    <lineage>
        <taxon>Bacteria</taxon>
        <taxon>Bacillati</taxon>
        <taxon>Actinomycetota</taxon>
        <taxon>Actinomycetes</taxon>
        <taxon>Mycobacteriales</taxon>
        <taxon>Corynebacteriaceae</taxon>
        <taxon>Corynebacterium</taxon>
    </lineage>
</organism>
<feature type="transmembrane region" description="Helical" evidence="2">
    <location>
        <begin position="66"/>
        <end position="87"/>
    </location>
</feature>
<proteinExistence type="predicted"/>
<keyword evidence="2" id="KW-0472">Membrane</keyword>
<dbReference type="InterPro" id="IPR021401">
    <property type="entry name" value="DUF3040"/>
</dbReference>
<evidence type="ECO:0000313" key="3">
    <source>
        <dbReference type="EMBL" id="QNH95847.1"/>
    </source>
</evidence>
<accession>A0A7G7YMX7</accession>
<protein>
    <submittedName>
        <fullName evidence="3">DUF3040 domain-containing protein</fullName>
    </submittedName>
</protein>
<evidence type="ECO:0000313" key="4">
    <source>
        <dbReference type="Proteomes" id="UP000515275"/>
    </source>
</evidence>
<feature type="compositionally biased region" description="Basic and acidic residues" evidence="1">
    <location>
        <begin position="120"/>
        <end position="132"/>
    </location>
</feature>
<dbReference type="AlphaFoldDB" id="A0A7G7YMX7"/>
<evidence type="ECO:0000256" key="1">
    <source>
        <dbReference type="SAM" id="MobiDB-lite"/>
    </source>
</evidence>
<reference evidence="3 4" key="1">
    <citation type="submission" date="2019-12" db="EMBL/GenBank/DDBJ databases">
        <title>Corynebacterium sp. nov., isolated from feces of the Anser Albifrons in China.</title>
        <authorList>
            <person name="Liu Q."/>
        </authorList>
    </citation>
    <scope>NUCLEOTIDE SEQUENCE [LARGE SCALE GENOMIC DNA]</scope>
    <source>
        <strain evidence="3 4">23H37-10</strain>
    </source>
</reference>
<sequence>MALSEQEQRALEEIERALYAEDPRFAQRARKGAQESTFSLNIRSVALILLGLCAMIGGISLAQFSLWFVALSIVGFLIMFAGGLLAFRGGGSMASGRKTLAKAGGAARMSKAKSPGGFGDRMEESFRRRFER</sequence>
<keyword evidence="2" id="KW-0812">Transmembrane</keyword>
<keyword evidence="2" id="KW-1133">Transmembrane helix</keyword>
<evidence type="ECO:0000256" key="2">
    <source>
        <dbReference type="SAM" id="Phobius"/>
    </source>
</evidence>
<gene>
    <name evidence="3" type="ORF">GP473_03395</name>
</gene>
<dbReference type="EMBL" id="CP046883">
    <property type="protein sequence ID" value="QNH95847.1"/>
    <property type="molecule type" value="Genomic_DNA"/>
</dbReference>
<keyword evidence="4" id="KW-1185">Reference proteome</keyword>
<name>A0A7G7YMX7_9CORY</name>
<feature type="transmembrane region" description="Helical" evidence="2">
    <location>
        <begin position="40"/>
        <end position="60"/>
    </location>
</feature>
<dbReference type="Pfam" id="PF11239">
    <property type="entry name" value="DUF3040"/>
    <property type="match status" value="1"/>
</dbReference>
<dbReference type="Proteomes" id="UP000515275">
    <property type="component" value="Chromosome"/>
</dbReference>
<dbReference type="KEGG" id="cans:GP473_03395"/>
<dbReference type="RefSeq" id="WP_185769111.1">
    <property type="nucleotide sequence ID" value="NZ_CP046883.1"/>
</dbReference>
<feature type="region of interest" description="Disordered" evidence="1">
    <location>
        <begin position="105"/>
        <end position="132"/>
    </location>
</feature>